<evidence type="ECO:0000313" key="3">
    <source>
        <dbReference type="Proteomes" id="UP000664940"/>
    </source>
</evidence>
<reference evidence="2 3" key="1">
    <citation type="journal article" date="2020" name="Nature">
        <title>Six reference-quality genomes reveal evolution of bat adaptations.</title>
        <authorList>
            <person name="Jebb D."/>
            <person name="Huang Z."/>
            <person name="Pippel M."/>
            <person name="Hughes G.M."/>
            <person name="Lavrichenko K."/>
            <person name="Devanna P."/>
            <person name="Winkler S."/>
            <person name="Jermiin L.S."/>
            <person name="Skirmuntt E.C."/>
            <person name="Katzourakis A."/>
            <person name="Burkitt-Gray L."/>
            <person name="Ray D.A."/>
            <person name="Sullivan K.A.M."/>
            <person name="Roscito J.G."/>
            <person name="Kirilenko B.M."/>
            <person name="Davalos L.M."/>
            <person name="Corthals A.P."/>
            <person name="Power M.L."/>
            <person name="Jones G."/>
            <person name="Ransome R.D."/>
            <person name="Dechmann D.K.N."/>
            <person name="Locatelli A.G."/>
            <person name="Puechmaille S.J."/>
            <person name="Fedrigo O."/>
            <person name="Jarvis E.D."/>
            <person name="Hiller M."/>
            <person name="Vernes S.C."/>
            <person name="Myers E.W."/>
            <person name="Teeling E.C."/>
        </authorList>
    </citation>
    <scope>NUCLEOTIDE SEQUENCE [LARGE SCALE GENOMIC DNA]</scope>
    <source>
        <strain evidence="2">Bat1K_MPI-CBG_1</strain>
    </source>
</reference>
<protein>
    <submittedName>
        <fullName evidence="2">Uncharacterized protein</fullName>
    </submittedName>
</protein>
<dbReference type="AlphaFoldDB" id="A0A833YJL6"/>
<proteinExistence type="predicted"/>
<gene>
    <name evidence="2" type="ORF">HJG60_009388</name>
</gene>
<evidence type="ECO:0000313" key="2">
    <source>
        <dbReference type="EMBL" id="KAF6074978.1"/>
    </source>
</evidence>
<evidence type="ECO:0000256" key="1">
    <source>
        <dbReference type="SAM" id="MobiDB-lite"/>
    </source>
</evidence>
<name>A0A833YJL6_9CHIR</name>
<organism evidence="2 3">
    <name type="scientific">Phyllostomus discolor</name>
    <name type="common">pale spear-nosed bat</name>
    <dbReference type="NCBI Taxonomy" id="89673"/>
    <lineage>
        <taxon>Eukaryota</taxon>
        <taxon>Metazoa</taxon>
        <taxon>Chordata</taxon>
        <taxon>Craniata</taxon>
        <taxon>Vertebrata</taxon>
        <taxon>Euteleostomi</taxon>
        <taxon>Mammalia</taxon>
        <taxon>Eutheria</taxon>
        <taxon>Laurasiatheria</taxon>
        <taxon>Chiroptera</taxon>
        <taxon>Yangochiroptera</taxon>
        <taxon>Phyllostomidae</taxon>
        <taxon>Phyllostominae</taxon>
        <taxon>Phyllostomus</taxon>
    </lineage>
</organism>
<dbReference type="Proteomes" id="UP000664940">
    <property type="component" value="Unassembled WGS sequence"/>
</dbReference>
<comment type="caution">
    <text evidence="2">The sequence shown here is derived from an EMBL/GenBank/DDBJ whole genome shotgun (WGS) entry which is preliminary data.</text>
</comment>
<feature type="region of interest" description="Disordered" evidence="1">
    <location>
        <begin position="1"/>
        <end position="22"/>
    </location>
</feature>
<accession>A0A833YJL6</accession>
<sequence length="136" mass="14767">MGEGPRLPCCASSAGTPRCPDEEQAQGWSGVVRVWEDLAELSETPVRMTQGYLRARASPGTGFAASLLIVSLLLSTAIDPLFCLFPNPGWTQTPSITLASFPNEYFLCSKGCYQSFGTGRFLIRSVIFLAKAWKTP</sequence>
<dbReference type="EMBL" id="JABVXQ010000015">
    <property type="protein sequence ID" value="KAF6074978.1"/>
    <property type="molecule type" value="Genomic_DNA"/>
</dbReference>